<gene>
    <name evidence="2" type="ORF">EFL95_17680</name>
</gene>
<dbReference type="PANTHER" id="PTHR43792">
    <property type="entry name" value="GNAT FAMILY, PUTATIVE (AFU_ORTHOLOGUE AFUA_3G00765)-RELATED-RELATED"/>
    <property type="match status" value="1"/>
</dbReference>
<dbReference type="Proteomes" id="UP000277094">
    <property type="component" value="Unassembled WGS sequence"/>
</dbReference>
<dbReference type="InterPro" id="IPR051531">
    <property type="entry name" value="N-acetyltransferase"/>
</dbReference>
<evidence type="ECO:0000259" key="1">
    <source>
        <dbReference type="PROSITE" id="PS51186"/>
    </source>
</evidence>
<dbReference type="SUPFAM" id="SSF55729">
    <property type="entry name" value="Acyl-CoA N-acyltransferases (Nat)"/>
    <property type="match status" value="1"/>
</dbReference>
<dbReference type="AlphaFoldDB" id="A0A3N0DPP1"/>
<evidence type="ECO:0000313" key="2">
    <source>
        <dbReference type="EMBL" id="RNL77293.1"/>
    </source>
</evidence>
<comment type="caution">
    <text evidence="2">The sequence shown here is derived from an EMBL/GenBank/DDBJ whole genome shotgun (WGS) entry which is preliminary data.</text>
</comment>
<accession>A0A3N0DPP1</accession>
<dbReference type="Gene3D" id="3.40.630.30">
    <property type="match status" value="1"/>
</dbReference>
<feature type="domain" description="N-acetyltransferase" evidence="1">
    <location>
        <begin position="21"/>
        <end position="187"/>
    </location>
</feature>
<dbReference type="GO" id="GO:0016747">
    <property type="term" value="F:acyltransferase activity, transferring groups other than amino-acyl groups"/>
    <property type="evidence" value="ECO:0007669"/>
    <property type="project" value="InterPro"/>
</dbReference>
<dbReference type="OrthoDB" id="3533156at2"/>
<proteinExistence type="predicted"/>
<dbReference type="PROSITE" id="PS51186">
    <property type="entry name" value="GNAT"/>
    <property type="match status" value="1"/>
</dbReference>
<sequence>MTQVTPPRHSDRVLIATTPRLEIRPWTLEDAPAALAMLSRIEVVQWLGDGDPVLTKDLDEARMKVETWRGRDNPPLGHWAVEVTDGGPLHGRTIGTVLLLTLPNDEHGEVEIGWHLHPDAWGNGYAPEAATAILERGFSGGIEEIFAVTDLDNVNSMKVCTKIGMEHRGTIDKWYATPSQFFVITREQWLAQQAERT</sequence>
<keyword evidence="2" id="KW-0808">Transferase</keyword>
<dbReference type="PANTHER" id="PTHR43792:SF1">
    <property type="entry name" value="N-ACETYLTRANSFERASE DOMAIN-CONTAINING PROTEIN"/>
    <property type="match status" value="1"/>
</dbReference>
<protein>
    <submittedName>
        <fullName evidence="2">N-acetyltransferase</fullName>
    </submittedName>
</protein>
<dbReference type="InterPro" id="IPR016181">
    <property type="entry name" value="Acyl_CoA_acyltransferase"/>
</dbReference>
<name>A0A3N0DPP1_9ACTN</name>
<dbReference type="InterPro" id="IPR000182">
    <property type="entry name" value="GNAT_dom"/>
</dbReference>
<evidence type="ECO:0000313" key="3">
    <source>
        <dbReference type="Proteomes" id="UP000277094"/>
    </source>
</evidence>
<dbReference type="Pfam" id="PF13302">
    <property type="entry name" value="Acetyltransf_3"/>
    <property type="match status" value="1"/>
</dbReference>
<dbReference type="EMBL" id="RJSG01000005">
    <property type="protein sequence ID" value="RNL77293.1"/>
    <property type="molecule type" value="Genomic_DNA"/>
</dbReference>
<reference evidence="2 3" key="1">
    <citation type="submission" date="2018-11" db="EMBL/GenBank/DDBJ databases">
        <authorList>
            <person name="Li F."/>
        </authorList>
    </citation>
    <scope>NUCLEOTIDE SEQUENCE [LARGE SCALE GENOMIC DNA]</scope>
    <source>
        <strain evidence="2 3">KIS18-7</strain>
    </source>
</reference>
<keyword evidence="3" id="KW-1185">Reference proteome</keyword>
<organism evidence="2 3">
    <name type="scientific">Nocardioides marmorisolisilvae</name>
    <dbReference type="NCBI Taxonomy" id="1542737"/>
    <lineage>
        <taxon>Bacteria</taxon>
        <taxon>Bacillati</taxon>
        <taxon>Actinomycetota</taxon>
        <taxon>Actinomycetes</taxon>
        <taxon>Propionibacteriales</taxon>
        <taxon>Nocardioidaceae</taxon>
        <taxon>Nocardioides</taxon>
    </lineage>
</organism>